<dbReference type="EMBL" id="CAJOBC010085393">
    <property type="protein sequence ID" value="CAF4330484.1"/>
    <property type="molecule type" value="Genomic_DNA"/>
</dbReference>
<keyword evidence="8 15" id="KW-0812">Transmembrane</keyword>
<dbReference type="Proteomes" id="UP000677228">
    <property type="component" value="Unassembled WGS sequence"/>
</dbReference>
<reference evidence="17" key="1">
    <citation type="submission" date="2021-02" db="EMBL/GenBank/DDBJ databases">
        <authorList>
            <person name="Nowell W R."/>
        </authorList>
    </citation>
    <scope>NUCLEOTIDE SEQUENCE</scope>
</reference>
<dbReference type="Proteomes" id="UP000681722">
    <property type="component" value="Unassembled WGS sequence"/>
</dbReference>
<dbReference type="PANTHER" id="PTHR12317:SF0">
    <property type="entry name" value="ACYLTRANSFERASE"/>
    <property type="match status" value="1"/>
</dbReference>
<evidence type="ECO:0000256" key="7">
    <source>
        <dbReference type="ARBA" id="ARBA00022679"/>
    </source>
</evidence>
<evidence type="ECO:0000256" key="8">
    <source>
        <dbReference type="ARBA" id="ARBA00022692"/>
    </source>
</evidence>
<gene>
    <name evidence="17" type="ORF">GPM918_LOCUS35040</name>
    <name evidence="16" type="ORF">OVA965_LOCUS25737</name>
    <name evidence="19" type="ORF">SRO942_LOCUS35756</name>
    <name evidence="18" type="ORF">TMI583_LOCUS26469</name>
</gene>
<feature type="transmembrane region" description="Helical" evidence="15">
    <location>
        <begin position="43"/>
        <end position="64"/>
    </location>
</feature>
<keyword evidence="20" id="KW-1185">Reference proteome</keyword>
<evidence type="ECO:0000256" key="9">
    <source>
        <dbReference type="ARBA" id="ARBA00022798"/>
    </source>
</evidence>
<sequence>MLESNDDILSISYRSFQHVFPDNKIIDRSLSSSSSKYDIIRRYLFTGVLIHYHLWFLFIVFVLFLFTNFGYWWISFSFVLLYLPSYLNNDQFKMGRPWYKLKTSKLWWLIHKYMQVEAVRTHQLNKNKQYIFALHPHGILILSRPSLLGGVWETLFPGVETRLLAASPLFWIPGCREICLWTGCINATKTIAEKLLKTDVEINEYNSNGKLSLVIYPGGSKEIFNSDSKSNETILIARQGFVKLAIENGCDIVPGI</sequence>
<feature type="non-terminal residue" evidence="17">
    <location>
        <position position="256"/>
    </location>
</feature>
<dbReference type="Proteomes" id="UP000663829">
    <property type="component" value="Unassembled WGS sequence"/>
</dbReference>
<comment type="pathway">
    <text evidence="3">Lipid metabolism.</text>
</comment>
<dbReference type="GO" id="GO:0004144">
    <property type="term" value="F:diacylglycerol O-acyltransferase activity"/>
    <property type="evidence" value="ECO:0007669"/>
    <property type="project" value="UniProtKB-EC"/>
</dbReference>
<evidence type="ECO:0000256" key="2">
    <source>
        <dbReference type="ARBA" id="ARBA00004771"/>
    </source>
</evidence>
<feature type="transmembrane region" description="Helical" evidence="15">
    <location>
        <begin position="70"/>
        <end position="87"/>
    </location>
</feature>
<feature type="non-terminal residue" evidence="17">
    <location>
        <position position="1"/>
    </location>
</feature>
<organism evidence="17 20">
    <name type="scientific">Didymodactylos carnosus</name>
    <dbReference type="NCBI Taxonomy" id="1234261"/>
    <lineage>
        <taxon>Eukaryota</taxon>
        <taxon>Metazoa</taxon>
        <taxon>Spiralia</taxon>
        <taxon>Gnathifera</taxon>
        <taxon>Rotifera</taxon>
        <taxon>Eurotatoria</taxon>
        <taxon>Bdelloidea</taxon>
        <taxon>Philodinida</taxon>
        <taxon>Philodinidae</taxon>
        <taxon>Didymodactylos</taxon>
    </lineage>
</organism>
<comment type="subcellular location">
    <subcellularLocation>
        <location evidence="1">Endoplasmic reticulum membrane</location>
        <topology evidence="1">Multi-pass membrane protein</topology>
    </subcellularLocation>
</comment>
<keyword evidence="7" id="KW-0808">Transferase</keyword>
<evidence type="ECO:0000256" key="15">
    <source>
        <dbReference type="SAM" id="Phobius"/>
    </source>
</evidence>
<protein>
    <recommendedName>
        <fullName evidence="5">diacylglycerol O-acyltransferase</fullName>
        <ecNumber evidence="5">2.3.1.20</ecNumber>
    </recommendedName>
</protein>
<evidence type="ECO:0000256" key="10">
    <source>
        <dbReference type="ARBA" id="ARBA00022824"/>
    </source>
</evidence>
<dbReference type="EMBL" id="CAJNOK010016127">
    <property type="protein sequence ID" value="CAF1239085.1"/>
    <property type="molecule type" value="Genomic_DNA"/>
</dbReference>
<evidence type="ECO:0000256" key="5">
    <source>
        <dbReference type="ARBA" id="ARBA00013244"/>
    </source>
</evidence>
<dbReference type="InterPro" id="IPR007130">
    <property type="entry name" value="DAGAT"/>
</dbReference>
<evidence type="ECO:0000256" key="3">
    <source>
        <dbReference type="ARBA" id="ARBA00005189"/>
    </source>
</evidence>
<name>A0A815Q8C8_9BILA</name>
<keyword evidence="6" id="KW-0444">Lipid biosynthesis</keyword>
<keyword evidence="12" id="KW-0443">Lipid metabolism</keyword>
<evidence type="ECO:0000256" key="13">
    <source>
        <dbReference type="ARBA" id="ARBA00023136"/>
    </source>
</evidence>
<evidence type="ECO:0000313" key="19">
    <source>
        <dbReference type="EMBL" id="CAF4330484.1"/>
    </source>
</evidence>
<keyword evidence="10" id="KW-0256">Endoplasmic reticulum</keyword>
<dbReference type="Proteomes" id="UP000682733">
    <property type="component" value="Unassembled WGS sequence"/>
</dbReference>
<evidence type="ECO:0000313" key="18">
    <source>
        <dbReference type="EMBL" id="CAF4046574.1"/>
    </source>
</evidence>
<comment type="caution">
    <text evidence="17">The sequence shown here is derived from an EMBL/GenBank/DDBJ whole genome shotgun (WGS) entry which is preliminary data.</text>
</comment>
<evidence type="ECO:0000313" key="17">
    <source>
        <dbReference type="EMBL" id="CAF1459915.1"/>
    </source>
</evidence>
<evidence type="ECO:0000313" key="16">
    <source>
        <dbReference type="EMBL" id="CAF1239085.1"/>
    </source>
</evidence>
<comment type="pathway">
    <text evidence="2">Glycerolipid metabolism; triacylglycerol biosynthesis.</text>
</comment>
<accession>A0A815Q8C8</accession>
<keyword evidence="13 15" id="KW-0472">Membrane</keyword>
<comment type="similarity">
    <text evidence="4">Belongs to the diacylglycerol acyltransferase family.</text>
</comment>
<dbReference type="GO" id="GO:0019432">
    <property type="term" value="P:triglyceride biosynthetic process"/>
    <property type="evidence" value="ECO:0007669"/>
    <property type="project" value="TreeGrafter"/>
</dbReference>
<dbReference type="EMBL" id="CAJOBA010037675">
    <property type="protein sequence ID" value="CAF4046574.1"/>
    <property type="molecule type" value="Genomic_DNA"/>
</dbReference>
<evidence type="ECO:0000256" key="4">
    <source>
        <dbReference type="ARBA" id="ARBA00005420"/>
    </source>
</evidence>
<dbReference type="GO" id="GO:0006071">
    <property type="term" value="P:glycerol metabolic process"/>
    <property type="evidence" value="ECO:0007669"/>
    <property type="project" value="UniProtKB-KW"/>
</dbReference>
<dbReference type="OrthoDB" id="264532at2759"/>
<dbReference type="Pfam" id="PF03982">
    <property type="entry name" value="DAGAT"/>
    <property type="match status" value="1"/>
</dbReference>
<evidence type="ECO:0000256" key="12">
    <source>
        <dbReference type="ARBA" id="ARBA00023098"/>
    </source>
</evidence>
<evidence type="ECO:0000256" key="6">
    <source>
        <dbReference type="ARBA" id="ARBA00022516"/>
    </source>
</evidence>
<dbReference type="AlphaFoldDB" id="A0A815Q8C8"/>
<evidence type="ECO:0000313" key="20">
    <source>
        <dbReference type="Proteomes" id="UP000663829"/>
    </source>
</evidence>
<keyword evidence="11 15" id="KW-1133">Transmembrane helix</keyword>
<keyword evidence="9" id="KW-0319">Glycerol metabolism</keyword>
<dbReference type="PANTHER" id="PTHR12317">
    <property type="entry name" value="DIACYLGLYCEROL O-ACYLTRANSFERASE"/>
    <property type="match status" value="1"/>
</dbReference>
<proteinExistence type="inferred from homology"/>
<dbReference type="GO" id="GO:0005789">
    <property type="term" value="C:endoplasmic reticulum membrane"/>
    <property type="evidence" value="ECO:0007669"/>
    <property type="project" value="UniProtKB-SubCell"/>
</dbReference>
<evidence type="ECO:0000256" key="11">
    <source>
        <dbReference type="ARBA" id="ARBA00022989"/>
    </source>
</evidence>
<dbReference type="EMBL" id="CAJNOQ010019933">
    <property type="protein sequence ID" value="CAF1459915.1"/>
    <property type="molecule type" value="Genomic_DNA"/>
</dbReference>
<evidence type="ECO:0000256" key="1">
    <source>
        <dbReference type="ARBA" id="ARBA00004477"/>
    </source>
</evidence>
<dbReference type="EC" id="2.3.1.20" evidence="5"/>
<keyword evidence="14" id="KW-0012">Acyltransferase</keyword>
<evidence type="ECO:0000256" key="14">
    <source>
        <dbReference type="ARBA" id="ARBA00023315"/>
    </source>
</evidence>